<dbReference type="AlphaFoldDB" id="A0A327YDH7"/>
<evidence type="ECO:0000313" key="3">
    <source>
        <dbReference type="Proteomes" id="UP000249620"/>
    </source>
</evidence>
<dbReference type="Proteomes" id="UP000249620">
    <property type="component" value="Unassembled WGS sequence"/>
</dbReference>
<accession>A0A327YDH7</accession>
<name>A0A327YDH7_9FLAO</name>
<evidence type="ECO:0000259" key="1">
    <source>
        <dbReference type="Pfam" id="PF23237"/>
    </source>
</evidence>
<protein>
    <submittedName>
        <fullName evidence="2">Gliding motility-associated-like protein</fullName>
    </submittedName>
</protein>
<gene>
    <name evidence="2" type="ORF">B0I03_1171</name>
</gene>
<dbReference type="OrthoDB" id="599464at2"/>
<feature type="domain" description="HYR-like" evidence="1">
    <location>
        <begin position="157"/>
        <end position="213"/>
    </location>
</feature>
<dbReference type="EMBL" id="QLMI01000017">
    <property type="protein sequence ID" value="RAK19080.1"/>
    <property type="molecule type" value="Genomic_DNA"/>
</dbReference>
<feature type="non-terminal residue" evidence="2">
    <location>
        <position position="1"/>
    </location>
</feature>
<organism evidence="2 3">
    <name type="scientific">Flavobacterium aquaticum</name>
    <dbReference type="NCBI Taxonomy" id="1236486"/>
    <lineage>
        <taxon>Bacteria</taxon>
        <taxon>Pseudomonadati</taxon>
        <taxon>Bacteroidota</taxon>
        <taxon>Flavobacteriia</taxon>
        <taxon>Flavobacteriales</taxon>
        <taxon>Flavobacteriaceae</taxon>
        <taxon>Flavobacterium</taxon>
    </lineage>
</organism>
<dbReference type="RefSeq" id="WP_146603305.1">
    <property type="nucleotide sequence ID" value="NZ_QLMI01000017.1"/>
</dbReference>
<dbReference type="Pfam" id="PF13585">
    <property type="entry name" value="CHU_C"/>
    <property type="match status" value="1"/>
</dbReference>
<proteinExistence type="predicted"/>
<dbReference type="InterPro" id="IPR057078">
    <property type="entry name" value="HYR-4C"/>
</dbReference>
<keyword evidence="3" id="KW-1185">Reference proteome</keyword>
<sequence length="322" mass="35425">AVTLTATDNCGTATVTFNETSTEVAGACANYTITRTWTATDLCGNDIVHTQTITVQDTTDPTFVESLPADLVLECTDVVPTAPVLTAIDNCSTATVIYNEQRINGSCASNYQLIRTWTATDTCGNETSHIQIIDVQDTTPPVFTGEIPVDGFADCDNIPVAPTMTATDNCGNVTVTLDEQRIDGDCSSRYLLIRTWTATDDCGNSSSYTQTITLACHIKIWNAVSPDGDTKNDIFYLEGIECYQNNTVEIFNRWGVKVYETSNYDNINNVFKGYSDGRSTISRNEKLPTGTYFYIIKYEYSYDGVNGKQMINKAGHLYIQNN</sequence>
<dbReference type="Pfam" id="PF23237">
    <property type="entry name" value="HYR_4C"/>
    <property type="match status" value="1"/>
</dbReference>
<comment type="caution">
    <text evidence="2">The sequence shown here is derived from an EMBL/GenBank/DDBJ whole genome shotgun (WGS) entry which is preliminary data.</text>
</comment>
<evidence type="ECO:0000313" key="2">
    <source>
        <dbReference type="EMBL" id="RAK19080.1"/>
    </source>
</evidence>
<reference evidence="2 3" key="1">
    <citation type="submission" date="2018-06" db="EMBL/GenBank/DDBJ databases">
        <title>Genomic Encyclopedia of Type Strains, Phase III (KMG-III): the genomes of soil and plant-associated and newly described type strains.</title>
        <authorList>
            <person name="Whitman W."/>
        </authorList>
    </citation>
    <scope>NUCLEOTIDE SEQUENCE [LARGE SCALE GENOMIC DNA]</scope>
    <source>
        <strain evidence="2 3">CGMCC 1.12398</strain>
    </source>
</reference>